<feature type="region of interest" description="Disordered" evidence="1">
    <location>
        <begin position="259"/>
        <end position="477"/>
    </location>
</feature>
<dbReference type="CDD" id="cd01901">
    <property type="entry name" value="Ntn_hydrolase"/>
    <property type="match status" value="1"/>
</dbReference>
<sequence>MNDEQTASINHKNHPLKVPDRKPAGPNTTFVQTSLAPRHFIAVMLEVAARVFQVLRRDCPQQSEGPPSPALPYRSNVIGFAYKKSDNTDGIVVAVHPESSGDYDGIKVVCGRFILAGALAYCTPFLERLEEHINSIPATLNRSAIVDDMFQFIANSKETANKEFNNELEYFSSGSLIAGFDDQTPVIMPYDDGERHNLSNGATGDGRLAAEALFQRWAKDVMTEEEAMKLGRQIIHFVMKQKGPSEECYCVHVNPSDVGTVEKSTRDKLRKEFGKTPQPSPQTSPSKPPLMRTSPSSYVPQSRGRKVSNSPSKAPSDGDQKSSSDNQQASSSSSGNTSGSTKESSGSSSGNNQQSSGNSQQSSSSSSGNNQQSSSSSSGNNQQSSGSSQQSSSSSSGSNQQSSSSSSGNNQQSSSSSSGSNQQSQPPSDNDQQPSSSSAKPETAEETPPKEVSESANGENDPFHALPSENGYLPQQNNALEVIEEQPEGEEEVVADELEPAGDVEMQEDDVVEAPQAAVQVIHADEDMDDETPLLPHDNASSDMSDDVFD</sequence>
<dbReference type="AlphaFoldDB" id="A0A7E4VND1"/>
<dbReference type="WBParaSite" id="Pan_g22950.t1">
    <property type="protein sequence ID" value="Pan_g22950.t1"/>
    <property type="gene ID" value="Pan_g22950"/>
</dbReference>
<protein>
    <submittedName>
        <fullName evidence="3">Proteasome endopeptidase complex</fullName>
    </submittedName>
</protein>
<feature type="compositionally biased region" description="Low complexity" evidence="1">
    <location>
        <begin position="323"/>
        <end position="441"/>
    </location>
</feature>
<feature type="compositionally biased region" description="Pro residues" evidence="1">
    <location>
        <begin position="278"/>
        <end position="288"/>
    </location>
</feature>
<evidence type="ECO:0000313" key="2">
    <source>
        <dbReference type="Proteomes" id="UP000492821"/>
    </source>
</evidence>
<dbReference type="SUPFAM" id="SSF56235">
    <property type="entry name" value="N-terminal nucleophile aminohydrolases (Ntn hydrolases)"/>
    <property type="match status" value="1"/>
</dbReference>
<dbReference type="InterPro" id="IPR029055">
    <property type="entry name" value="Ntn_hydrolases_N"/>
</dbReference>
<reference evidence="3" key="2">
    <citation type="submission" date="2020-10" db="UniProtKB">
        <authorList>
            <consortium name="WormBaseParasite"/>
        </authorList>
    </citation>
    <scope>IDENTIFICATION</scope>
</reference>
<dbReference type="GO" id="GO:0051603">
    <property type="term" value="P:proteolysis involved in protein catabolic process"/>
    <property type="evidence" value="ECO:0007669"/>
    <property type="project" value="InterPro"/>
</dbReference>
<feature type="region of interest" description="Disordered" evidence="1">
    <location>
        <begin position="527"/>
        <end position="550"/>
    </location>
</feature>
<evidence type="ECO:0000313" key="3">
    <source>
        <dbReference type="WBParaSite" id="Pan_g22950.t1"/>
    </source>
</evidence>
<organism evidence="2 3">
    <name type="scientific">Panagrellus redivivus</name>
    <name type="common">Microworm</name>
    <dbReference type="NCBI Taxonomy" id="6233"/>
    <lineage>
        <taxon>Eukaryota</taxon>
        <taxon>Metazoa</taxon>
        <taxon>Ecdysozoa</taxon>
        <taxon>Nematoda</taxon>
        <taxon>Chromadorea</taxon>
        <taxon>Rhabditida</taxon>
        <taxon>Tylenchina</taxon>
        <taxon>Panagrolaimomorpha</taxon>
        <taxon>Panagrolaimoidea</taxon>
        <taxon>Panagrolaimidae</taxon>
        <taxon>Panagrellus</taxon>
    </lineage>
</organism>
<dbReference type="InterPro" id="IPR001353">
    <property type="entry name" value="Proteasome_sua/b"/>
</dbReference>
<feature type="compositionally biased region" description="Polar residues" evidence="1">
    <location>
        <begin position="1"/>
        <end position="10"/>
    </location>
</feature>
<dbReference type="Pfam" id="PF00227">
    <property type="entry name" value="Proteasome"/>
    <property type="match status" value="1"/>
</dbReference>
<keyword evidence="2" id="KW-1185">Reference proteome</keyword>
<name>A0A7E4VND1_PANRE</name>
<dbReference type="Gene3D" id="3.60.20.10">
    <property type="entry name" value="Glutamine Phosphoribosylpyrophosphate, subunit 1, domain 1"/>
    <property type="match status" value="1"/>
</dbReference>
<reference evidence="2" key="1">
    <citation type="journal article" date="2013" name="Genetics">
        <title>The draft genome and transcriptome of Panagrellus redivivus are shaped by the harsh demands of a free-living lifestyle.</title>
        <authorList>
            <person name="Srinivasan J."/>
            <person name="Dillman A.R."/>
            <person name="Macchietto M.G."/>
            <person name="Heikkinen L."/>
            <person name="Lakso M."/>
            <person name="Fracchia K.M."/>
            <person name="Antoshechkin I."/>
            <person name="Mortazavi A."/>
            <person name="Wong G."/>
            <person name="Sternberg P.W."/>
        </authorList>
    </citation>
    <scope>NUCLEOTIDE SEQUENCE [LARGE SCALE GENOMIC DNA]</scope>
    <source>
        <strain evidence="2">MT8872</strain>
    </source>
</reference>
<dbReference type="GO" id="GO:0005839">
    <property type="term" value="C:proteasome core complex"/>
    <property type="evidence" value="ECO:0007669"/>
    <property type="project" value="InterPro"/>
</dbReference>
<dbReference type="Proteomes" id="UP000492821">
    <property type="component" value="Unassembled WGS sequence"/>
</dbReference>
<feature type="compositionally biased region" description="Basic and acidic residues" evidence="1">
    <location>
        <begin position="263"/>
        <end position="274"/>
    </location>
</feature>
<feature type="region of interest" description="Disordered" evidence="1">
    <location>
        <begin position="1"/>
        <end position="25"/>
    </location>
</feature>
<evidence type="ECO:0000256" key="1">
    <source>
        <dbReference type="SAM" id="MobiDB-lite"/>
    </source>
</evidence>
<accession>A0A7E4VND1</accession>
<proteinExistence type="predicted"/>